<evidence type="ECO:0000313" key="9">
    <source>
        <dbReference type="EMBL" id="CCH49506.1"/>
    </source>
</evidence>
<evidence type="ECO:0000256" key="1">
    <source>
        <dbReference type="ARBA" id="ARBA00004571"/>
    </source>
</evidence>
<keyword evidence="3 7" id="KW-1134">Transmembrane beta strand</keyword>
<dbReference type="GO" id="GO:0009279">
    <property type="term" value="C:cell outer membrane"/>
    <property type="evidence" value="ECO:0007669"/>
    <property type="project" value="UniProtKB-SubCell"/>
</dbReference>
<dbReference type="eggNOG" id="COG4771">
    <property type="taxonomic scope" value="Bacteria"/>
</dbReference>
<comment type="subcellular location">
    <subcellularLocation>
        <location evidence="1 7">Cell outer membrane</location>
        <topology evidence="1 7">Multi-pass membrane protein</topology>
    </subcellularLocation>
</comment>
<evidence type="ECO:0000313" key="10">
    <source>
        <dbReference type="Proteomes" id="UP000011724"/>
    </source>
</evidence>
<dbReference type="Pfam" id="PF07715">
    <property type="entry name" value="Plug"/>
    <property type="match status" value="1"/>
</dbReference>
<evidence type="ECO:0000256" key="4">
    <source>
        <dbReference type="ARBA" id="ARBA00022692"/>
    </source>
</evidence>
<dbReference type="InterPro" id="IPR039426">
    <property type="entry name" value="TonB-dep_rcpt-like"/>
</dbReference>
<dbReference type="InterPro" id="IPR036942">
    <property type="entry name" value="Beta-barrel_TonB_sf"/>
</dbReference>
<dbReference type="EMBL" id="FO203427">
    <property type="protein sequence ID" value="CCH49506.1"/>
    <property type="molecule type" value="Genomic_DNA"/>
</dbReference>
<dbReference type="PATRIC" id="fig|879567.3.peg.2419"/>
<evidence type="ECO:0000256" key="7">
    <source>
        <dbReference type="PROSITE-ProRule" id="PRU01360"/>
    </source>
</evidence>
<comment type="similarity">
    <text evidence="7">Belongs to the TonB-dependent receptor family.</text>
</comment>
<gene>
    <name evidence="9" type="ordered locus">BN4_12271</name>
</gene>
<dbReference type="OrthoDB" id="9800913at2"/>
<dbReference type="HOGENOM" id="CLU_008287_16_0_7"/>
<dbReference type="PROSITE" id="PS52016">
    <property type="entry name" value="TONB_DEPENDENT_REC_3"/>
    <property type="match status" value="1"/>
</dbReference>
<evidence type="ECO:0000256" key="6">
    <source>
        <dbReference type="ARBA" id="ARBA00023237"/>
    </source>
</evidence>
<accession>M1WKF4</accession>
<dbReference type="Gene3D" id="2.170.130.10">
    <property type="entry name" value="TonB-dependent receptor, plug domain"/>
    <property type="match status" value="1"/>
</dbReference>
<keyword evidence="5 7" id="KW-0472">Membrane</keyword>
<keyword evidence="2 7" id="KW-0813">Transport</keyword>
<dbReference type="GO" id="GO:0015344">
    <property type="term" value="F:siderophore uptake transmembrane transporter activity"/>
    <property type="evidence" value="ECO:0007669"/>
    <property type="project" value="TreeGrafter"/>
</dbReference>
<evidence type="ECO:0000256" key="2">
    <source>
        <dbReference type="ARBA" id="ARBA00022448"/>
    </source>
</evidence>
<dbReference type="GO" id="GO:0044718">
    <property type="term" value="P:siderophore transmembrane transport"/>
    <property type="evidence" value="ECO:0007669"/>
    <property type="project" value="TreeGrafter"/>
</dbReference>
<keyword evidence="6 7" id="KW-0998">Cell outer membrane</keyword>
<reference evidence="9 10" key="1">
    <citation type="journal article" date="2013" name="PLoS ONE">
        <title>The first genomic and proteomic characterization of a deep-sea sulfate reducer: insights into the piezophilic lifestyle of Desulfovibrio piezophilus.</title>
        <authorList>
            <person name="Pradel N."/>
            <person name="Ji B."/>
            <person name="Gimenez G."/>
            <person name="Talla E."/>
            <person name="Lenoble P."/>
            <person name="Garel M."/>
            <person name="Tamburini C."/>
            <person name="Fourquet P."/>
            <person name="Lebrun R."/>
            <person name="Bertin P."/>
            <person name="Denis Y."/>
            <person name="Pophillat M."/>
            <person name="Barbe V."/>
            <person name="Ollivier B."/>
            <person name="Dolla A."/>
        </authorList>
    </citation>
    <scope>NUCLEOTIDE SEQUENCE [LARGE SCALE GENOMIC DNA]</scope>
    <source>
        <strain evidence="10">DSM 10523 / SB164P1</strain>
    </source>
</reference>
<dbReference type="PANTHER" id="PTHR30069:SF37">
    <property type="entry name" value="FERRIC VIBRIOBACTIN RECEPTOR VIUA"/>
    <property type="match status" value="1"/>
</dbReference>
<evidence type="ECO:0000256" key="3">
    <source>
        <dbReference type="ARBA" id="ARBA00022452"/>
    </source>
</evidence>
<organism evidence="9 10">
    <name type="scientific">Pseudodesulfovibrio piezophilus (strain DSM 21447 / JCM 15486 / C1TLV30)</name>
    <name type="common">Desulfovibrio piezophilus</name>
    <dbReference type="NCBI Taxonomy" id="1322246"/>
    <lineage>
        <taxon>Bacteria</taxon>
        <taxon>Pseudomonadati</taxon>
        <taxon>Thermodesulfobacteriota</taxon>
        <taxon>Desulfovibrionia</taxon>
        <taxon>Desulfovibrionales</taxon>
        <taxon>Desulfovibrionaceae</taxon>
    </lineage>
</organism>
<proteinExistence type="inferred from homology"/>
<feature type="domain" description="TonB-dependent receptor plug" evidence="8">
    <location>
        <begin position="75"/>
        <end position="183"/>
    </location>
</feature>
<keyword evidence="10" id="KW-1185">Reference proteome</keyword>
<dbReference type="STRING" id="1322246.BN4_12271"/>
<dbReference type="KEGG" id="dpi:BN4_12271"/>
<keyword evidence="4 7" id="KW-0812">Transmembrane</keyword>
<evidence type="ECO:0000256" key="5">
    <source>
        <dbReference type="ARBA" id="ARBA00023136"/>
    </source>
</evidence>
<dbReference type="InterPro" id="IPR012910">
    <property type="entry name" value="Plug_dom"/>
</dbReference>
<dbReference type="BioCyc" id="DPIE1322246:BN4_RS11405-MONOMER"/>
<dbReference type="SUPFAM" id="SSF56935">
    <property type="entry name" value="Porins"/>
    <property type="match status" value="1"/>
</dbReference>
<evidence type="ECO:0000259" key="8">
    <source>
        <dbReference type="Pfam" id="PF07715"/>
    </source>
</evidence>
<dbReference type="AlphaFoldDB" id="M1WKF4"/>
<protein>
    <submittedName>
        <fullName evidence="9">TonB-dependent receptor plug</fullName>
    </submittedName>
</protein>
<sequence length="656" mass="72787">MSASRPFVVGGICLQFHSNAKVWDATGAVALIIVAFLFLLPCPVRAQDSETLASLGLEELMDVEIVTTSRRAEPLSQVAGAVTVLNEEDIFRSGATSLPEVLRLVPGVHVAQMDTDKWAIGIRGFNGILSNKHLVMIDGRPITSPATAGVDWGNSIPVNMIKRIEVVRGVWAHLWGADSFTGVINIITKTAEETQGGQSVTVAGSTGVEQNLRFGGAMGDIGHFSLYSQVGYTSGNWIDGDDAKASSDWLKKQFGFRMDWENAFTDALSFQGNLSTSSIMDGDSGSPHVFDRRKREDASGYGQFTWNRATGLDAGISLRTSFTREHANVDDLEGGTNIIEVEVQHAMETFGVHRLTWGVGSRYYWDNIRAGEKTSIGQERRYVFMSNAFAQDRITLMPESLYLILGTKFDYFGETPVEIQPTIRLLHTRLNEEYWMAVSRAVRADTRWQRSGTYKTMYNGTMYTVKQPDSLTTEKLMAYEAGYRRRISETLGLDVSLYINDYDELAMLEFDSATNTASLSNSLKGTAYGMETQLRWQVTDQLELRPSISAIYQNLYSLDSNPVGDSMPEEGIIGEVKMQALTKPVENVGLDVLVGYVDAPTERNIPGYLTLEVHSSWRASDRLMFELIGKNLGEATEQYSPLRVGPSLDLRVTWEF</sequence>
<name>M1WKF4_PSEP2</name>
<dbReference type="Proteomes" id="UP000011724">
    <property type="component" value="Chromosome"/>
</dbReference>
<reference evidence="10" key="2">
    <citation type="journal article" date="2013" name="Stand. Genomic Sci.">
        <title>Complete genome sequence of Desulfocapsa sulfexigens, a marine deltaproteobacterium specialized in disproportionating inorganic sulfur compounds.</title>
        <authorList>
            <person name="Finster K.W."/>
            <person name="Kjeldsen K.U."/>
            <person name="Kube M."/>
            <person name="Reinhardt R."/>
            <person name="Mussmann M."/>
            <person name="Amann R."/>
            <person name="Schreiber L."/>
        </authorList>
    </citation>
    <scope>NUCLEOTIDE SEQUENCE [LARGE SCALE GENOMIC DNA]</scope>
    <source>
        <strain evidence="10">DSM 10523 / SB164P1</strain>
    </source>
</reference>
<dbReference type="Gene3D" id="2.40.170.20">
    <property type="entry name" value="TonB-dependent receptor, beta-barrel domain"/>
    <property type="match status" value="1"/>
</dbReference>
<dbReference type="PANTHER" id="PTHR30069">
    <property type="entry name" value="TONB-DEPENDENT OUTER MEMBRANE RECEPTOR"/>
    <property type="match status" value="1"/>
</dbReference>
<dbReference type="InterPro" id="IPR037066">
    <property type="entry name" value="Plug_dom_sf"/>
</dbReference>
<keyword evidence="9" id="KW-0675">Receptor</keyword>